<protein>
    <submittedName>
        <fullName evidence="1">24118_t:CDS:1</fullName>
    </submittedName>
</protein>
<keyword evidence="2" id="KW-1185">Reference proteome</keyword>
<reference evidence="1" key="1">
    <citation type="submission" date="2021-06" db="EMBL/GenBank/DDBJ databases">
        <authorList>
            <person name="Kallberg Y."/>
            <person name="Tangrot J."/>
            <person name="Rosling A."/>
        </authorList>
    </citation>
    <scope>NUCLEOTIDE SEQUENCE</scope>
    <source>
        <strain evidence="1">MA453B</strain>
    </source>
</reference>
<accession>A0A9N9K2X2</accession>
<gene>
    <name evidence="1" type="ORF">DERYTH_LOCUS25081</name>
</gene>
<organism evidence="1 2">
    <name type="scientific">Dentiscutata erythropus</name>
    <dbReference type="NCBI Taxonomy" id="1348616"/>
    <lineage>
        <taxon>Eukaryota</taxon>
        <taxon>Fungi</taxon>
        <taxon>Fungi incertae sedis</taxon>
        <taxon>Mucoromycota</taxon>
        <taxon>Glomeromycotina</taxon>
        <taxon>Glomeromycetes</taxon>
        <taxon>Diversisporales</taxon>
        <taxon>Gigasporaceae</taxon>
        <taxon>Dentiscutata</taxon>
    </lineage>
</organism>
<dbReference type="Proteomes" id="UP000789405">
    <property type="component" value="Unassembled WGS sequence"/>
</dbReference>
<sequence length="102" mass="11606">HLDSLSSLPTYPIFKKSSFILPSIHYTENLKDASILPFITTFQLINSVPPLISFLLSFDDIERTSGFIKSYHPDDTGIIVINKNFSDNSYDQALKMKVFISF</sequence>
<feature type="non-terminal residue" evidence="1">
    <location>
        <position position="1"/>
    </location>
</feature>
<evidence type="ECO:0000313" key="2">
    <source>
        <dbReference type="Proteomes" id="UP000789405"/>
    </source>
</evidence>
<dbReference type="AlphaFoldDB" id="A0A9N9K2X2"/>
<dbReference type="OrthoDB" id="2435822at2759"/>
<dbReference type="EMBL" id="CAJVPY010044992">
    <property type="protein sequence ID" value="CAG8809351.1"/>
    <property type="molecule type" value="Genomic_DNA"/>
</dbReference>
<evidence type="ECO:0000313" key="1">
    <source>
        <dbReference type="EMBL" id="CAG8809351.1"/>
    </source>
</evidence>
<proteinExistence type="predicted"/>
<name>A0A9N9K2X2_9GLOM</name>
<comment type="caution">
    <text evidence="1">The sequence shown here is derived from an EMBL/GenBank/DDBJ whole genome shotgun (WGS) entry which is preliminary data.</text>
</comment>